<keyword evidence="1" id="KW-1133">Transmembrane helix</keyword>
<sequence>MTHALLVLLALLIGVVAGLRSLTAPAVVAWAAYPAVLGWIDLHGTWAGWMASIIAVIVFTVLAVGELINDKLPKTPARTAPPIFAARIVMGGLAGAALGAWPHWTFTALGAGVIGAVLGTLGGYHARRRLVAATGGKDLPIALLEDAVAIIGGFAILAATGHVLTEYLLTAVK</sequence>
<feature type="transmembrane region" description="Helical" evidence="1">
    <location>
        <begin position="47"/>
        <end position="68"/>
    </location>
</feature>
<dbReference type="AlphaFoldDB" id="A0A051TZN7"/>
<comment type="caution">
    <text evidence="2">The sequence shown here is derived from an EMBL/GenBank/DDBJ whole genome shotgun (WGS) entry which is preliminary data.</text>
</comment>
<dbReference type="HOGENOM" id="CLU_125942_0_0_11"/>
<proteinExistence type="predicted"/>
<feature type="transmembrane region" description="Helical" evidence="1">
    <location>
        <begin position="106"/>
        <end position="126"/>
    </location>
</feature>
<dbReference type="EMBL" id="JLXW01000008">
    <property type="protein sequence ID" value="KBZ62394.1"/>
    <property type="molecule type" value="Genomic_DNA"/>
</dbReference>
<evidence type="ECO:0000313" key="2">
    <source>
        <dbReference type="EMBL" id="KBZ62394.1"/>
    </source>
</evidence>
<gene>
    <name evidence="2" type="ORF">K875_03315</name>
</gene>
<accession>A0A051TZN7</accession>
<organism evidence="2 3">
    <name type="scientific">Mycobacterium [tuberculosis] TKK-01-0051</name>
    <dbReference type="NCBI Taxonomy" id="1324261"/>
    <lineage>
        <taxon>Bacteria</taxon>
        <taxon>Bacillati</taxon>
        <taxon>Actinomycetota</taxon>
        <taxon>Actinomycetes</taxon>
        <taxon>Mycobacteriales</taxon>
        <taxon>Mycobacteriaceae</taxon>
        <taxon>Mycobacterium</taxon>
        <taxon>Mycobacterium avium complex (MAC)</taxon>
    </lineage>
</organism>
<keyword evidence="3" id="KW-1185">Reference proteome</keyword>
<feature type="transmembrane region" description="Helical" evidence="1">
    <location>
        <begin position="147"/>
        <end position="169"/>
    </location>
</feature>
<reference evidence="2 3" key="1">
    <citation type="submission" date="2014-04" db="EMBL/GenBank/DDBJ databases">
        <title>The Genome Sequence of Mycobacterium tuberculosis TKK-01-0051.</title>
        <authorList>
            <consortium name="The Broad Institute Genomics Platform"/>
            <consortium name="The Broad Institute Genome Sequencing Center for Infectious Disease"/>
            <person name="Earl A.M."/>
            <person name="Cohen K."/>
            <person name="Pym A."/>
            <person name="Bishai W."/>
            <person name="Maharaj K."/>
            <person name="Desjardins C."/>
            <person name="Abeel T."/>
            <person name="Young S."/>
            <person name="Zeng Q."/>
            <person name="Gargeya S."/>
            <person name="Abouelleil A."/>
            <person name="Alvarado L."/>
            <person name="Chapman S.B."/>
            <person name="Gainer-Dewar J."/>
            <person name="Goldberg J."/>
            <person name="Griggs A."/>
            <person name="Gujja S."/>
            <person name="Hansen M."/>
            <person name="Howarth C."/>
            <person name="Imamovic A."/>
            <person name="Larimer J."/>
            <person name="Murphy C."/>
            <person name="Naylor J."/>
            <person name="Pearson M."/>
            <person name="Poon T.W."/>
            <person name="Priest M."/>
            <person name="Roberts A."/>
            <person name="Saif S."/>
            <person name="Shea T."/>
            <person name="Sykes S."/>
            <person name="Wortman J."/>
            <person name="Nusbaum C."/>
            <person name="Birren B."/>
        </authorList>
    </citation>
    <scope>NUCLEOTIDE SEQUENCE [LARGE SCALE GENOMIC DNA]</scope>
    <source>
        <strain evidence="2 3">TKK-01-0051</strain>
    </source>
</reference>
<dbReference type="PATRIC" id="fig|1324261.3.peg.3351"/>
<dbReference type="Proteomes" id="UP000025947">
    <property type="component" value="Unassembled WGS sequence"/>
</dbReference>
<evidence type="ECO:0000256" key="1">
    <source>
        <dbReference type="SAM" id="Phobius"/>
    </source>
</evidence>
<keyword evidence="1" id="KW-0812">Transmembrane</keyword>
<evidence type="ECO:0000313" key="3">
    <source>
        <dbReference type="Proteomes" id="UP000025947"/>
    </source>
</evidence>
<dbReference type="RefSeq" id="WP_044485902.1">
    <property type="nucleotide sequence ID" value="NZ_KK328284.1"/>
</dbReference>
<protein>
    <recommendedName>
        <fullName evidence="4">DUF4126 domain-containing protein</fullName>
    </recommendedName>
</protein>
<name>A0A051TZN7_9MYCO</name>
<keyword evidence="1" id="KW-0472">Membrane</keyword>
<feature type="transmembrane region" description="Helical" evidence="1">
    <location>
        <begin position="80"/>
        <end position="100"/>
    </location>
</feature>
<evidence type="ECO:0008006" key="4">
    <source>
        <dbReference type="Google" id="ProtNLM"/>
    </source>
</evidence>